<feature type="region of interest" description="Disordered" evidence="1">
    <location>
        <begin position="98"/>
        <end position="154"/>
    </location>
</feature>
<accession>A0ABM8W0X2</accession>
<gene>
    <name evidence="2" type="ORF">GMARGA_LOCUS1987</name>
</gene>
<name>A0ABM8W0X2_GIGMA</name>
<comment type="caution">
    <text evidence="2">The sequence shown here is derived from an EMBL/GenBank/DDBJ whole genome shotgun (WGS) entry which is preliminary data.</text>
</comment>
<dbReference type="EMBL" id="CAJVQB010000580">
    <property type="protein sequence ID" value="CAG8496575.1"/>
    <property type="molecule type" value="Genomic_DNA"/>
</dbReference>
<reference evidence="2 3" key="1">
    <citation type="submission" date="2021-06" db="EMBL/GenBank/DDBJ databases">
        <authorList>
            <person name="Kallberg Y."/>
            <person name="Tangrot J."/>
            <person name="Rosling A."/>
        </authorList>
    </citation>
    <scope>NUCLEOTIDE SEQUENCE [LARGE SCALE GENOMIC DNA]</scope>
    <source>
        <strain evidence="2 3">120-4 pot B 10/14</strain>
    </source>
</reference>
<dbReference type="Proteomes" id="UP000789901">
    <property type="component" value="Unassembled WGS sequence"/>
</dbReference>
<evidence type="ECO:0000313" key="3">
    <source>
        <dbReference type="Proteomes" id="UP000789901"/>
    </source>
</evidence>
<sequence length="154" mass="17699">NLSSSFSNKSISLNMTEAYESQDDEDYSELFKNWEDLVEWFNNHGLENEFAFIIIHSEKDKGNRIPSTSQPYIPQKEAHVINDNDSSHNTIGTFNVNAYQHKSESNNSKNNSEENSKNNSKDNPENNSKNNSKETSIKQKYRMLVTESKNRLGS</sequence>
<proteinExistence type="predicted"/>
<feature type="non-terminal residue" evidence="2">
    <location>
        <position position="1"/>
    </location>
</feature>
<evidence type="ECO:0000256" key="1">
    <source>
        <dbReference type="SAM" id="MobiDB-lite"/>
    </source>
</evidence>
<evidence type="ECO:0000313" key="2">
    <source>
        <dbReference type="EMBL" id="CAG8496575.1"/>
    </source>
</evidence>
<keyword evidence="3" id="KW-1185">Reference proteome</keyword>
<organism evidence="2 3">
    <name type="scientific">Gigaspora margarita</name>
    <dbReference type="NCBI Taxonomy" id="4874"/>
    <lineage>
        <taxon>Eukaryota</taxon>
        <taxon>Fungi</taxon>
        <taxon>Fungi incertae sedis</taxon>
        <taxon>Mucoromycota</taxon>
        <taxon>Glomeromycotina</taxon>
        <taxon>Glomeromycetes</taxon>
        <taxon>Diversisporales</taxon>
        <taxon>Gigasporaceae</taxon>
        <taxon>Gigaspora</taxon>
    </lineage>
</organism>
<feature type="compositionally biased region" description="Basic and acidic residues" evidence="1">
    <location>
        <begin position="111"/>
        <end position="124"/>
    </location>
</feature>
<protein>
    <submittedName>
        <fullName evidence="2">546_t:CDS:1</fullName>
    </submittedName>
</protein>